<gene>
    <name evidence="1" type="ORF">EHT87_19915</name>
</gene>
<comment type="caution">
    <text evidence="1">The sequence shown here is derived from an EMBL/GenBank/DDBJ whole genome shotgun (WGS) entry which is preliminary data.</text>
</comment>
<dbReference type="EMBL" id="RQJP01000004">
    <property type="protein sequence ID" value="RRB12468.1"/>
    <property type="molecule type" value="Genomic_DNA"/>
</dbReference>
<organism evidence="1 2">
    <name type="scientific">Larkinella knui</name>
    <dbReference type="NCBI Taxonomy" id="2025310"/>
    <lineage>
        <taxon>Bacteria</taxon>
        <taxon>Pseudomonadati</taxon>
        <taxon>Bacteroidota</taxon>
        <taxon>Cytophagia</taxon>
        <taxon>Cytophagales</taxon>
        <taxon>Spirosomataceae</taxon>
        <taxon>Larkinella</taxon>
    </lineage>
</organism>
<dbReference type="AlphaFoldDB" id="A0A3P1CH00"/>
<proteinExistence type="predicted"/>
<sequence length="466" mass="51546">MLQTRVNGEIADLVPNGSVDLELVNPYLTYETLFTSSARLPALPLSARNRRLFGFQDELQVATGSERMVVQQYYNGHLVQEGIGVATVDSSGFQLSVVQPLSEFFGDYQTVPLSEIDFGTIAVPVTLTPVLTVAGQEAVCFPTIQNPDYYGTNGAGIGYGGRVNPYAAGVYTAGPNVPMVFVRWLLLQIAAKTGTTISGTILDHPQLSKLVLYNTRALDGAAEVTIRNHLPAWTIPQLLIELRKVFNLAYDFQAVQGRLTTSLTDDIFRAPVVKDWSGKAVKQYKRRAEVNRRLQLNFELDSSDALLKDKPGELADYLTPAGDDPTGIAKLSCKLSTLLYDTDTGLASARQPGVTSEFNQLTQGWMPRLLFWNGLEDDLPLALPTLDGLSLYWLGMGGLAETFWKKLEAFRTRMFYVERELLLNETDLATLNFKEKIHINGVNYLVVQVMVSLPVRMPAKCLLVRV</sequence>
<evidence type="ECO:0000313" key="1">
    <source>
        <dbReference type="EMBL" id="RRB12468.1"/>
    </source>
</evidence>
<name>A0A3P1CH00_9BACT</name>
<keyword evidence="2" id="KW-1185">Reference proteome</keyword>
<protein>
    <submittedName>
        <fullName evidence="1">Uncharacterized protein</fullName>
    </submittedName>
</protein>
<accession>A0A3P1CH00</accession>
<evidence type="ECO:0000313" key="2">
    <source>
        <dbReference type="Proteomes" id="UP000274271"/>
    </source>
</evidence>
<reference evidence="1 2" key="1">
    <citation type="submission" date="2018-11" db="EMBL/GenBank/DDBJ databases">
        <authorList>
            <person name="Zhou Z."/>
            <person name="Wang G."/>
        </authorList>
    </citation>
    <scope>NUCLEOTIDE SEQUENCE [LARGE SCALE GENOMIC DNA]</scope>
    <source>
        <strain evidence="1 2">KCTC42998</strain>
    </source>
</reference>
<dbReference type="RefSeq" id="WP_124908421.1">
    <property type="nucleotide sequence ID" value="NZ_RQJP01000004.1"/>
</dbReference>
<dbReference type="Proteomes" id="UP000274271">
    <property type="component" value="Unassembled WGS sequence"/>
</dbReference>
<dbReference type="OrthoDB" id="1287238at2"/>